<organism evidence="1 2">
    <name type="scientific">Eretmocerus hayati</name>
    <dbReference type="NCBI Taxonomy" id="131215"/>
    <lineage>
        <taxon>Eukaryota</taxon>
        <taxon>Metazoa</taxon>
        <taxon>Ecdysozoa</taxon>
        <taxon>Arthropoda</taxon>
        <taxon>Hexapoda</taxon>
        <taxon>Insecta</taxon>
        <taxon>Pterygota</taxon>
        <taxon>Neoptera</taxon>
        <taxon>Endopterygota</taxon>
        <taxon>Hymenoptera</taxon>
        <taxon>Apocrita</taxon>
        <taxon>Proctotrupomorpha</taxon>
        <taxon>Chalcidoidea</taxon>
        <taxon>Aphelinidae</taxon>
        <taxon>Aphelininae</taxon>
        <taxon>Eretmocerus</taxon>
    </lineage>
</organism>
<protein>
    <submittedName>
        <fullName evidence="1">Uncharacterized protein</fullName>
    </submittedName>
</protein>
<dbReference type="EMBL" id="CM056743">
    <property type="protein sequence ID" value="KAJ8672664.1"/>
    <property type="molecule type" value="Genomic_DNA"/>
</dbReference>
<name>A0ACC2NQS9_9HYME</name>
<evidence type="ECO:0000313" key="2">
    <source>
        <dbReference type="Proteomes" id="UP001239111"/>
    </source>
</evidence>
<keyword evidence="2" id="KW-1185">Reference proteome</keyword>
<dbReference type="Proteomes" id="UP001239111">
    <property type="component" value="Chromosome 3"/>
</dbReference>
<comment type="caution">
    <text evidence="1">The sequence shown here is derived from an EMBL/GenBank/DDBJ whole genome shotgun (WGS) entry which is preliminary data.</text>
</comment>
<accession>A0ACC2NQS9</accession>
<gene>
    <name evidence="1" type="ORF">QAD02_003923</name>
</gene>
<sequence>MESTRGVTSNSSISSIGYDFNPSFEDSVPAAKAISMQKLLIEAASQTNAENLTLGNEISELLSILKFDTKSLPIDIKEGIEKIKAILKSESLPTVDEMALELCLENKKVENQKREREEKILKAKYSSSYSRCDITRNKLSQIQNEVEQIEDTLQGKISNDENGEMNRLLLSDKLQGYRENIKKLEQELDGMNYQDIGVDKIFQKKSLLMDKMNELSLLDSDLDRYKGLPPNLLQAKKYLECKQKELEGIEALISDKINAVN</sequence>
<evidence type="ECO:0000313" key="1">
    <source>
        <dbReference type="EMBL" id="KAJ8672664.1"/>
    </source>
</evidence>
<reference evidence="1" key="1">
    <citation type="submission" date="2023-04" db="EMBL/GenBank/DDBJ databases">
        <title>A chromosome-level genome assembly of the parasitoid wasp Eretmocerus hayati.</title>
        <authorList>
            <person name="Zhong Y."/>
            <person name="Liu S."/>
            <person name="Liu Y."/>
        </authorList>
    </citation>
    <scope>NUCLEOTIDE SEQUENCE</scope>
    <source>
        <strain evidence="1">ZJU_SS_LIU_2023</strain>
    </source>
</reference>
<proteinExistence type="predicted"/>